<keyword evidence="7 9" id="KW-0460">Magnesium</keyword>
<organism evidence="10 11">
    <name type="scientific">Flammeovirga aprica JL-4</name>
    <dbReference type="NCBI Taxonomy" id="694437"/>
    <lineage>
        <taxon>Bacteria</taxon>
        <taxon>Pseudomonadati</taxon>
        <taxon>Bacteroidota</taxon>
        <taxon>Cytophagia</taxon>
        <taxon>Cytophagales</taxon>
        <taxon>Flammeovirgaceae</taxon>
        <taxon>Flammeovirga</taxon>
    </lineage>
</organism>
<dbReference type="GO" id="GO:0046872">
    <property type="term" value="F:metal ion binding"/>
    <property type="evidence" value="ECO:0007669"/>
    <property type="project" value="UniProtKB-UniRule"/>
</dbReference>
<evidence type="ECO:0000313" key="11">
    <source>
        <dbReference type="Proteomes" id="UP000576082"/>
    </source>
</evidence>
<dbReference type="RefSeq" id="WP_169658770.1">
    <property type="nucleotide sequence ID" value="NZ_JABANE010000067.1"/>
</dbReference>
<dbReference type="GO" id="GO:0043571">
    <property type="term" value="P:maintenance of CRISPR repeat elements"/>
    <property type="evidence" value="ECO:0007669"/>
    <property type="project" value="UniProtKB-UniRule"/>
</dbReference>
<dbReference type="Gene3D" id="3.30.70.240">
    <property type="match status" value="1"/>
</dbReference>
<comment type="caution">
    <text evidence="10">The sequence shown here is derived from an EMBL/GenBank/DDBJ whole genome shotgun (WGS) entry which is preliminary data.</text>
</comment>
<dbReference type="HAMAP" id="MF_01471">
    <property type="entry name" value="Cas2"/>
    <property type="match status" value="1"/>
</dbReference>
<feature type="binding site" evidence="9">
    <location>
        <position position="8"/>
    </location>
    <ligand>
        <name>Mg(2+)</name>
        <dbReference type="ChEBI" id="CHEBI:18420"/>
        <note>catalytic</note>
    </ligand>
</feature>
<sequence length="86" mass="10054">MYIILCYDIDVKRVGKVLKTCRRYLHWVQNSVLEGELTGLEYQQLKDELNDIIANNDNVRVYSVRAEKWMKTEILGDSPVNTSSFL</sequence>
<reference evidence="10 11" key="1">
    <citation type="submission" date="2020-04" db="EMBL/GenBank/DDBJ databases">
        <title>Flammeovirga sp. SR4, a novel species isolated from seawater.</title>
        <authorList>
            <person name="Wang X."/>
        </authorList>
    </citation>
    <scope>NUCLEOTIDE SEQUENCE [LARGE SCALE GENOMIC DNA]</scope>
    <source>
        <strain evidence="10 11">ATCC 23126</strain>
    </source>
</reference>
<dbReference type="EMBL" id="JABANE010000067">
    <property type="protein sequence ID" value="NME70537.1"/>
    <property type="molecule type" value="Genomic_DNA"/>
</dbReference>
<dbReference type="InterPro" id="IPR019199">
    <property type="entry name" value="Virulence_VapD/CRISPR_Cas2"/>
</dbReference>
<dbReference type="GO" id="GO:0051607">
    <property type="term" value="P:defense response to virus"/>
    <property type="evidence" value="ECO:0007669"/>
    <property type="project" value="UniProtKB-UniRule"/>
</dbReference>
<evidence type="ECO:0000256" key="1">
    <source>
        <dbReference type="ARBA" id="ARBA00001946"/>
    </source>
</evidence>
<name>A0A7X9RXK5_9BACT</name>
<dbReference type="CDD" id="cd09725">
    <property type="entry name" value="Cas2_I_II_III"/>
    <property type="match status" value="1"/>
</dbReference>
<keyword evidence="6 9" id="KW-0378">Hydrolase</keyword>
<keyword evidence="8 9" id="KW-0051">Antiviral defense</keyword>
<evidence type="ECO:0000256" key="2">
    <source>
        <dbReference type="ARBA" id="ARBA00009959"/>
    </source>
</evidence>
<dbReference type="PANTHER" id="PTHR34405:SF1">
    <property type="entry name" value="CRISPR-ASSOCIATED ENDORIBONUCLEASE CAS2"/>
    <property type="match status" value="1"/>
</dbReference>
<evidence type="ECO:0000256" key="4">
    <source>
        <dbReference type="ARBA" id="ARBA00022723"/>
    </source>
</evidence>
<evidence type="ECO:0000256" key="3">
    <source>
        <dbReference type="ARBA" id="ARBA00022722"/>
    </source>
</evidence>
<protein>
    <recommendedName>
        <fullName evidence="9">CRISPR-associated endoribonuclease Cas2</fullName>
        <ecNumber evidence="9">3.1.-.-</ecNumber>
    </recommendedName>
</protein>
<evidence type="ECO:0000256" key="9">
    <source>
        <dbReference type="HAMAP-Rule" id="MF_01471"/>
    </source>
</evidence>
<dbReference type="EC" id="3.1.-.-" evidence="9"/>
<evidence type="ECO:0000256" key="6">
    <source>
        <dbReference type="ARBA" id="ARBA00022801"/>
    </source>
</evidence>
<comment type="similarity">
    <text evidence="2 9">Belongs to the CRISPR-associated endoribonuclease Cas2 protein family.</text>
</comment>
<comment type="subunit">
    <text evidence="9">Homodimer, forms a heterotetramer with a Cas1 homodimer.</text>
</comment>
<keyword evidence="11" id="KW-1185">Reference proteome</keyword>
<keyword evidence="5 9" id="KW-0255">Endonuclease</keyword>
<dbReference type="GO" id="GO:0016787">
    <property type="term" value="F:hydrolase activity"/>
    <property type="evidence" value="ECO:0007669"/>
    <property type="project" value="UniProtKB-KW"/>
</dbReference>
<dbReference type="AlphaFoldDB" id="A0A7X9RXK5"/>
<dbReference type="PANTHER" id="PTHR34405">
    <property type="entry name" value="CRISPR-ASSOCIATED ENDORIBONUCLEASE CAS2"/>
    <property type="match status" value="1"/>
</dbReference>
<comment type="cofactor">
    <cofactor evidence="1 9">
        <name>Mg(2+)</name>
        <dbReference type="ChEBI" id="CHEBI:18420"/>
    </cofactor>
</comment>
<dbReference type="Pfam" id="PF09827">
    <property type="entry name" value="CRISPR_Cas2"/>
    <property type="match status" value="1"/>
</dbReference>
<evidence type="ECO:0000313" key="10">
    <source>
        <dbReference type="EMBL" id="NME70537.1"/>
    </source>
</evidence>
<comment type="function">
    <text evidence="9">CRISPR (clustered regularly interspaced short palindromic repeat), is an adaptive immune system that provides protection against mobile genetic elements (viruses, transposable elements and conjugative plasmids). CRISPR clusters contain sequences complementary to antecedent mobile elements and target invading nucleic acids. CRISPR clusters are transcribed and processed into CRISPR RNA (crRNA). Functions as a ssRNA-specific endoribonuclease. Involved in the integration of spacer DNA into the CRISPR cassette.</text>
</comment>
<keyword evidence="4 9" id="KW-0479">Metal-binding</keyword>
<dbReference type="Proteomes" id="UP000576082">
    <property type="component" value="Unassembled WGS sequence"/>
</dbReference>
<keyword evidence="3 9" id="KW-0540">Nuclease</keyword>
<evidence type="ECO:0000256" key="5">
    <source>
        <dbReference type="ARBA" id="ARBA00022759"/>
    </source>
</evidence>
<evidence type="ECO:0000256" key="7">
    <source>
        <dbReference type="ARBA" id="ARBA00022842"/>
    </source>
</evidence>
<dbReference type="SUPFAM" id="SSF143430">
    <property type="entry name" value="TTP0101/SSO1404-like"/>
    <property type="match status" value="1"/>
</dbReference>
<dbReference type="GO" id="GO:0004521">
    <property type="term" value="F:RNA endonuclease activity"/>
    <property type="evidence" value="ECO:0007669"/>
    <property type="project" value="InterPro"/>
</dbReference>
<dbReference type="NCBIfam" id="TIGR01573">
    <property type="entry name" value="cas2"/>
    <property type="match status" value="1"/>
</dbReference>
<accession>A0A7X9RXK5</accession>
<dbReference type="InterPro" id="IPR021127">
    <property type="entry name" value="CRISPR_associated_Cas2"/>
</dbReference>
<proteinExistence type="inferred from homology"/>
<gene>
    <name evidence="9 10" type="primary">cas2</name>
    <name evidence="10" type="ORF">HHU12_21355</name>
</gene>
<evidence type="ECO:0000256" key="8">
    <source>
        <dbReference type="ARBA" id="ARBA00023118"/>
    </source>
</evidence>